<dbReference type="NCBIfam" id="NF002571">
    <property type="entry name" value="PRK02220.1"/>
    <property type="match status" value="1"/>
</dbReference>
<dbReference type="InterPro" id="IPR014347">
    <property type="entry name" value="Tautomerase/MIF_sf"/>
</dbReference>
<dbReference type="EMBL" id="CAFBMS010000027">
    <property type="protein sequence ID" value="CAB4916212.1"/>
    <property type="molecule type" value="Genomic_DNA"/>
</dbReference>
<sequence>MPFVEVHLVEGRTHEQKKALTNAITEALVQHANANPEFLHVVISEYSKGNWARGGTLLSEM</sequence>
<dbReference type="NCBIfam" id="TIGR00013">
    <property type="entry name" value="taut"/>
    <property type="match status" value="1"/>
</dbReference>
<proteinExistence type="inferred from homology"/>
<evidence type="ECO:0000256" key="2">
    <source>
        <dbReference type="ARBA" id="ARBA00023235"/>
    </source>
</evidence>
<keyword evidence="2" id="KW-0413">Isomerase</keyword>
<evidence type="ECO:0000256" key="1">
    <source>
        <dbReference type="ARBA" id="ARBA00006723"/>
    </source>
</evidence>
<dbReference type="GO" id="GO:0016853">
    <property type="term" value="F:isomerase activity"/>
    <property type="evidence" value="ECO:0007669"/>
    <property type="project" value="UniProtKB-KW"/>
</dbReference>
<accession>A0A6J7H940</accession>
<dbReference type="PANTHER" id="PTHR35530">
    <property type="entry name" value="TAUTOMERASE-RELATED"/>
    <property type="match status" value="1"/>
</dbReference>
<gene>
    <name evidence="4" type="ORF">UFOPK3614_00605</name>
</gene>
<dbReference type="AlphaFoldDB" id="A0A6J7H940"/>
<protein>
    <submittedName>
        <fullName evidence="4">Unannotated protein</fullName>
    </submittedName>
</protein>
<name>A0A6J7H940_9ZZZZ</name>
<comment type="similarity">
    <text evidence="1">Belongs to the 4-oxalocrotonate tautomerase family.</text>
</comment>
<dbReference type="SUPFAM" id="SSF55331">
    <property type="entry name" value="Tautomerase/MIF"/>
    <property type="match status" value="1"/>
</dbReference>
<organism evidence="4">
    <name type="scientific">freshwater metagenome</name>
    <dbReference type="NCBI Taxonomy" id="449393"/>
    <lineage>
        <taxon>unclassified sequences</taxon>
        <taxon>metagenomes</taxon>
        <taxon>ecological metagenomes</taxon>
    </lineage>
</organism>
<dbReference type="Pfam" id="PF01361">
    <property type="entry name" value="Tautomerase"/>
    <property type="match status" value="1"/>
</dbReference>
<dbReference type="InterPro" id="IPR004370">
    <property type="entry name" value="4-OT-like_dom"/>
</dbReference>
<feature type="domain" description="4-oxalocrotonate tautomerase-like" evidence="3">
    <location>
        <begin position="2"/>
        <end position="59"/>
    </location>
</feature>
<dbReference type="PANTHER" id="PTHR35530:SF1">
    <property type="entry name" value="2-HYDROXYMUCONATE TAUTOMERASE"/>
    <property type="match status" value="1"/>
</dbReference>
<dbReference type="InterPro" id="IPR018191">
    <property type="entry name" value="4-OT"/>
</dbReference>
<reference evidence="4" key="1">
    <citation type="submission" date="2020-05" db="EMBL/GenBank/DDBJ databases">
        <authorList>
            <person name="Chiriac C."/>
            <person name="Salcher M."/>
            <person name="Ghai R."/>
            <person name="Kavagutti S V."/>
        </authorList>
    </citation>
    <scope>NUCLEOTIDE SEQUENCE</scope>
</reference>
<dbReference type="Gene3D" id="3.30.429.10">
    <property type="entry name" value="Macrophage Migration Inhibitory Factor"/>
    <property type="match status" value="1"/>
</dbReference>
<evidence type="ECO:0000259" key="3">
    <source>
        <dbReference type="Pfam" id="PF01361"/>
    </source>
</evidence>
<evidence type="ECO:0000313" key="4">
    <source>
        <dbReference type="EMBL" id="CAB4916212.1"/>
    </source>
</evidence>